<name>A0A502HRQ0_9PSED</name>
<comment type="caution">
    <text evidence="2">The sequence shown here is derived from an EMBL/GenBank/DDBJ whole genome shotgun (WGS) entry which is preliminary data.</text>
</comment>
<feature type="region of interest" description="Disordered" evidence="1">
    <location>
        <begin position="1"/>
        <end position="25"/>
    </location>
</feature>
<dbReference type="Proteomes" id="UP000317933">
    <property type="component" value="Unassembled WGS sequence"/>
</dbReference>
<evidence type="ECO:0000256" key="1">
    <source>
        <dbReference type="SAM" id="MobiDB-lite"/>
    </source>
</evidence>
<reference evidence="2 3" key="1">
    <citation type="journal article" date="2019" name="Environ. Microbiol.">
        <title>Species interactions and distinct microbial communities in high Arctic permafrost affected cryosols are associated with the CH4 and CO2 gas fluxes.</title>
        <authorList>
            <person name="Altshuler I."/>
            <person name="Hamel J."/>
            <person name="Turney S."/>
            <person name="Magnuson E."/>
            <person name="Levesque R."/>
            <person name="Greer C."/>
            <person name="Whyte L.G."/>
        </authorList>
    </citation>
    <scope>NUCLEOTIDE SEQUENCE [LARGE SCALE GENOMIC DNA]</scope>
    <source>
        <strain evidence="2 3">E3</strain>
    </source>
</reference>
<evidence type="ECO:0000313" key="2">
    <source>
        <dbReference type="EMBL" id="TPG77437.1"/>
    </source>
</evidence>
<protein>
    <submittedName>
        <fullName evidence="2">Uncharacterized protein</fullName>
    </submittedName>
</protein>
<dbReference type="EMBL" id="RCZE01000006">
    <property type="protein sequence ID" value="TPG77437.1"/>
    <property type="molecule type" value="Genomic_DNA"/>
</dbReference>
<gene>
    <name evidence="2" type="ORF">EAH78_14695</name>
</gene>
<organism evidence="2 3">
    <name type="scientific">Pseudomonas arsenicoxydans</name>
    <dbReference type="NCBI Taxonomy" id="702115"/>
    <lineage>
        <taxon>Bacteria</taxon>
        <taxon>Pseudomonadati</taxon>
        <taxon>Pseudomonadota</taxon>
        <taxon>Gammaproteobacteria</taxon>
        <taxon>Pseudomonadales</taxon>
        <taxon>Pseudomonadaceae</taxon>
        <taxon>Pseudomonas</taxon>
    </lineage>
</organism>
<dbReference type="AlphaFoldDB" id="A0A502HRQ0"/>
<proteinExistence type="predicted"/>
<accession>A0A502HRQ0</accession>
<evidence type="ECO:0000313" key="3">
    <source>
        <dbReference type="Proteomes" id="UP000317933"/>
    </source>
</evidence>
<sequence>MAERHGIRPGQTDRVAPFASKPAPTLDQVASGLRDQMWERACSRRRPHWRQKFRNPQTQ</sequence>